<feature type="transmembrane region" description="Helical" evidence="6">
    <location>
        <begin position="81"/>
        <end position="103"/>
    </location>
</feature>
<evidence type="ECO:0000256" key="3">
    <source>
        <dbReference type="ARBA" id="ARBA00022692"/>
    </source>
</evidence>
<evidence type="ECO:0000256" key="2">
    <source>
        <dbReference type="ARBA" id="ARBA00022475"/>
    </source>
</evidence>
<keyword evidence="4 6" id="KW-1133">Transmembrane helix</keyword>
<dbReference type="InterPro" id="IPR019108">
    <property type="entry name" value="Caa3_assmbl_CtaG-rel"/>
</dbReference>
<feature type="transmembrane region" description="Helical" evidence="6">
    <location>
        <begin position="189"/>
        <end position="214"/>
    </location>
</feature>
<dbReference type="InterPro" id="IPR014108">
    <property type="entry name" value="Caa3-assmbl_CtaG"/>
</dbReference>
<comment type="caution">
    <text evidence="7">The sequence shown here is derived from an EMBL/GenBank/DDBJ whole genome shotgun (WGS) entry which is preliminary data.</text>
</comment>
<keyword evidence="3 6" id="KW-0812">Transmembrane</keyword>
<evidence type="ECO:0000256" key="6">
    <source>
        <dbReference type="SAM" id="Phobius"/>
    </source>
</evidence>
<evidence type="ECO:0000313" key="8">
    <source>
        <dbReference type="Proteomes" id="UP001431131"/>
    </source>
</evidence>
<keyword evidence="8" id="KW-1185">Reference proteome</keyword>
<gene>
    <name evidence="7" type="primary">ctaG</name>
    <name evidence="7" type="ORF">MJG50_01140</name>
</gene>
<feature type="transmembrane region" description="Helical" evidence="6">
    <location>
        <begin position="51"/>
        <end position="75"/>
    </location>
</feature>
<accession>A0AAW5E1N3</accession>
<organism evidence="7 8">
    <name type="scientific">Fredinandcohnia quinoae</name>
    <dbReference type="NCBI Taxonomy" id="2918902"/>
    <lineage>
        <taxon>Bacteria</taxon>
        <taxon>Bacillati</taxon>
        <taxon>Bacillota</taxon>
        <taxon>Bacilli</taxon>
        <taxon>Bacillales</taxon>
        <taxon>Bacillaceae</taxon>
        <taxon>Fredinandcohnia</taxon>
    </lineage>
</organism>
<sequence>MMSLNIFGFRALWSPYFLISLLVITLLYFLLIGPWRHRFSGSEPTPIKTKVMFVLGMVLLYICKGSPIDLLGHIIFTTHMVQMAILYLVIAPLFILGIPNWVWSRIVNQRIIKPIIKLLTSPIIALFLFNGIFSFYHIPFIHDFVKTNVILHASVTSIIFIAAILMWWPLLNKLEGWNNLHGLKKIGYIFADGILITPACALIIFSDAAFYATYTELGAWTKSLELCVPASLLSQIDLSGPDMFTSMSALEDQRTGGVIMKIMQEIIYGIFLAIVFFEWARKERGIDELDEDLMVDSNALNEPRIN</sequence>
<feature type="transmembrane region" description="Helical" evidence="6">
    <location>
        <begin position="149"/>
        <end position="168"/>
    </location>
</feature>
<evidence type="ECO:0000256" key="4">
    <source>
        <dbReference type="ARBA" id="ARBA00022989"/>
    </source>
</evidence>
<dbReference type="GO" id="GO:0005886">
    <property type="term" value="C:plasma membrane"/>
    <property type="evidence" value="ECO:0007669"/>
    <property type="project" value="UniProtKB-SubCell"/>
</dbReference>
<feature type="transmembrane region" description="Helical" evidence="6">
    <location>
        <begin position="12"/>
        <end position="31"/>
    </location>
</feature>
<keyword evidence="5 6" id="KW-0472">Membrane</keyword>
<feature type="transmembrane region" description="Helical" evidence="6">
    <location>
        <begin position="115"/>
        <end position="137"/>
    </location>
</feature>
<dbReference type="Proteomes" id="UP001431131">
    <property type="component" value="Unassembled WGS sequence"/>
</dbReference>
<dbReference type="Pfam" id="PF09678">
    <property type="entry name" value="Caa3_CtaG"/>
    <property type="match status" value="1"/>
</dbReference>
<evidence type="ECO:0000256" key="5">
    <source>
        <dbReference type="ARBA" id="ARBA00023136"/>
    </source>
</evidence>
<dbReference type="EMBL" id="JAKTTI010000001">
    <property type="protein sequence ID" value="MCH1623916.1"/>
    <property type="molecule type" value="Genomic_DNA"/>
</dbReference>
<evidence type="ECO:0000313" key="7">
    <source>
        <dbReference type="EMBL" id="MCH1623916.1"/>
    </source>
</evidence>
<keyword evidence="2" id="KW-1003">Cell membrane</keyword>
<reference evidence="7" key="1">
    <citation type="submission" date="2022-02" db="EMBL/GenBank/DDBJ databases">
        <title>Fredinandcohnia quinoae sp. nov. isolated from Chenopodium quinoa seeds.</title>
        <authorList>
            <person name="Saati-Santamaria Z."/>
            <person name="Flores-Felix J.D."/>
            <person name="Igual J.M."/>
            <person name="Velazquez E."/>
            <person name="Garcia-Fraile P."/>
            <person name="Martinez-Molina E."/>
        </authorList>
    </citation>
    <scope>NUCLEOTIDE SEQUENCE</scope>
    <source>
        <strain evidence="7">SECRCQ15</strain>
    </source>
</reference>
<dbReference type="AlphaFoldDB" id="A0AAW5E1N3"/>
<dbReference type="NCBIfam" id="TIGR02737">
    <property type="entry name" value="caa3_CtaG"/>
    <property type="match status" value="1"/>
</dbReference>
<comment type="subcellular location">
    <subcellularLocation>
        <location evidence="1">Cell membrane</location>
        <topology evidence="1">Multi-pass membrane protein</topology>
    </subcellularLocation>
</comment>
<protein>
    <submittedName>
        <fullName evidence="7">Cytochrome c oxidase assembly factor CtaG</fullName>
    </submittedName>
</protein>
<proteinExistence type="predicted"/>
<evidence type="ECO:0000256" key="1">
    <source>
        <dbReference type="ARBA" id="ARBA00004651"/>
    </source>
</evidence>
<name>A0AAW5E1N3_9BACI</name>